<dbReference type="EMBL" id="JAOTJD010000005">
    <property type="protein sequence ID" value="MFD3263203.1"/>
    <property type="molecule type" value="Genomic_DNA"/>
</dbReference>
<evidence type="ECO:0000313" key="2">
    <source>
        <dbReference type="Proteomes" id="UP001598130"/>
    </source>
</evidence>
<accession>A0ABW6CQW9</accession>
<gene>
    <name evidence="1" type="ORF">OCL97_04385</name>
</gene>
<protein>
    <recommendedName>
        <fullName evidence="3">Major capsid protein</fullName>
    </recommendedName>
</protein>
<dbReference type="RefSeq" id="WP_377367955.1">
    <property type="nucleotide sequence ID" value="NZ_JAOTJD010000005.1"/>
</dbReference>
<name>A0ABW6CQW9_9CAUL</name>
<sequence length="488" mass="50932">MSEFNFDVALGATTTGAVGENAVAELQKALTAGYGTDVAALTGGSALRVQSLDKTMKSTIQENKHFVLFNELAKSGAGATVDEWTERTDVGGFPGGTTNSETGVIAAANGNYKRRVGLVKYLMTRAEVSLVSTLGQNIESSKAVEAQAAALRLLTDAEYLSFEGDASVVATEFDGISAQMAAGVADGSVDVGNIVNADGGSLASINSINAGAAQISAYGNWGQASHLFISQNVQADLDNGLDPSFRVALDNVGDGGMKLGTPVIGIRTSHGNIMTKNDTFIFDESRQAPFQTLFAAVATANTALKPTLALAAATGTAANKFTALRAGNYYYLVAGVSAAGQSDGVISAQTAIAAGQKCTLTITRSAGAGETGYAIYRSRQNGTDTPSDFRLIKRVACAGATTTFVDENLDIPGSTKAFMLPMGPGADAISWRQLLPMMEFQLYPTNAPVLPWAQLLFGYLRMTKRRRVVVIKNIVPSGSLWRPFVAGA</sequence>
<evidence type="ECO:0000313" key="1">
    <source>
        <dbReference type="EMBL" id="MFD3263203.1"/>
    </source>
</evidence>
<reference evidence="1 2" key="1">
    <citation type="submission" date="2022-09" db="EMBL/GenBank/DDBJ databases">
        <title>New species of Phenylobacterium.</title>
        <authorList>
            <person name="Mieszkin S."/>
        </authorList>
    </citation>
    <scope>NUCLEOTIDE SEQUENCE [LARGE SCALE GENOMIC DNA]</scope>
    <source>
        <strain evidence="1 2">HK31-G</strain>
    </source>
</reference>
<dbReference type="Proteomes" id="UP001598130">
    <property type="component" value="Unassembled WGS sequence"/>
</dbReference>
<evidence type="ECO:0008006" key="3">
    <source>
        <dbReference type="Google" id="ProtNLM"/>
    </source>
</evidence>
<keyword evidence="2" id="KW-1185">Reference proteome</keyword>
<organism evidence="1 2">
    <name type="scientific">Phenylobacterium ferrooxidans</name>
    <dbReference type="NCBI Taxonomy" id="2982689"/>
    <lineage>
        <taxon>Bacteria</taxon>
        <taxon>Pseudomonadati</taxon>
        <taxon>Pseudomonadota</taxon>
        <taxon>Alphaproteobacteria</taxon>
        <taxon>Caulobacterales</taxon>
        <taxon>Caulobacteraceae</taxon>
        <taxon>Phenylobacterium</taxon>
    </lineage>
</organism>
<comment type="caution">
    <text evidence="1">The sequence shown here is derived from an EMBL/GenBank/DDBJ whole genome shotgun (WGS) entry which is preliminary data.</text>
</comment>
<proteinExistence type="predicted"/>